<reference evidence="9" key="1">
    <citation type="journal article" date="2013" name="Genome Biol. Evol.">
        <title>Strikingly bacteria-like and gene-rich mitochondrial genomes throughout jakobid protists.</title>
        <authorList>
            <person name="Burger G."/>
            <person name="Gray M.W."/>
            <person name="Forget L."/>
            <person name="Lang B.F."/>
        </authorList>
    </citation>
    <scope>NUCLEOTIDE SEQUENCE</scope>
    <source>
        <strain evidence="9">ATCC 50633</strain>
    </source>
</reference>
<keyword evidence="4 6" id="KW-0689">Ribosomal protein</keyword>
<dbReference type="Gene3D" id="1.10.455.10">
    <property type="entry name" value="Ribosomal protein S7 domain"/>
    <property type="match status" value="1"/>
</dbReference>
<dbReference type="GO" id="GO:0019843">
    <property type="term" value="F:rRNA binding"/>
    <property type="evidence" value="ECO:0007669"/>
    <property type="project" value="UniProtKB-KW"/>
</dbReference>
<protein>
    <recommendedName>
        <fullName evidence="7">Ribosomal protein S7</fullName>
    </recommendedName>
</protein>
<dbReference type="HAMAP" id="MF_00480_B">
    <property type="entry name" value="Ribosomal_uS7_B"/>
    <property type="match status" value="1"/>
</dbReference>
<dbReference type="GO" id="GO:0003735">
    <property type="term" value="F:structural constituent of ribosome"/>
    <property type="evidence" value="ECO:0007669"/>
    <property type="project" value="InterPro"/>
</dbReference>
<feature type="domain" description="Small ribosomal subunit protein uS7" evidence="8">
    <location>
        <begin position="4"/>
        <end position="151"/>
    </location>
</feature>
<dbReference type="GO" id="GO:0006412">
    <property type="term" value="P:translation"/>
    <property type="evidence" value="ECO:0007669"/>
    <property type="project" value="InterPro"/>
</dbReference>
<dbReference type="Pfam" id="PF00177">
    <property type="entry name" value="Ribosomal_S7"/>
    <property type="match status" value="1"/>
</dbReference>
<dbReference type="AlphaFoldDB" id="M4QA48"/>
<evidence type="ECO:0000256" key="1">
    <source>
        <dbReference type="ARBA" id="ARBA00007151"/>
    </source>
</evidence>
<dbReference type="InterPro" id="IPR005717">
    <property type="entry name" value="Ribosomal_uS7_bac/org-type"/>
</dbReference>
<comment type="similarity">
    <text evidence="1 6">Belongs to the universal ribosomal protein uS7 family.</text>
</comment>
<dbReference type="PIRSF" id="PIRSF002122">
    <property type="entry name" value="RPS7p_RPS7a_RPS5e_RPS7o"/>
    <property type="match status" value="1"/>
</dbReference>
<sequence length="159" mass="18632">MSRKKRVYKQNISGLKEPVFKDNVLLKFINCLMFDGKKSIAEKLVYDCFRNIRKETSIDPILIFNQAIKNTTPIVQVKSIRIAGSNYQVPIEIPLHRQTMLSIKWIIESARKRSEKTMIERLSKEFIDASKNIGKAIDKKISMHKMAESNRAYAHYRWQ</sequence>
<dbReference type="CDD" id="cd14869">
    <property type="entry name" value="uS7_Bacteria"/>
    <property type="match status" value="1"/>
</dbReference>
<keyword evidence="3 7" id="KW-0694">RNA-binding</keyword>
<keyword evidence="2 7" id="KW-0699">rRNA-binding</keyword>
<dbReference type="NCBIfam" id="TIGR01029">
    <property type="entry name" value="rpsG_bact"/>
    <property type="match status" value="1"/>
</dbReference>
<evidence type="ECO:0000259" key="8">
    <source>
        <dbReference type="Pfam" id="PF00177"/>
    </source>
</evidence>
<keyword evidence="5 6" id="KW-0687">Ribonucleoprotein</keyword>
<dbReference type="EMBL" id="KC353356">
    <property type="protein sequence ID" value="AGH24262.1"/>
    <property type="molecule type" value="Genomic_DNA"/>
</dbReference>
<organism evidence="9">
    <name type="scientific">Reclinomonas americana ATCC 50633</name>
    <dbReference type="NCBI Taxonomy" id="1295593"/>
    <lineage>
        <taxon>Eukaryota</taxon>
        <taxon>Discoba</taxon>
        <taxon>Jakobida</taxon>
        <taxon>Histionina</taxon>
        <taxon>Histionidae</taxon>
        <taxon>Reclinomonas</taxon>
    </lineage>
</organism>
<evidence type="ECO:0000256" key="4">
    <source>
        <dbReference type="ARBA" id="ARBA00022980"/>
    </source>
</evidence>
<keyword evidence="9" id="KW-0496">Mitochondrion</keyword>
<evidence type="ECO:0000256" key="3">
    <source>
        <dbReference type="ARBA" id="ARBA00022884"/>
    </source>
</evidence>
<dbReference type="InterPro" id="IPR000235">
    <property type="entry name" value="Ribosomal_uS7"/>
</dbReference>
<dbReference type="SUPFAM" id="SSF47973">
    <property type="entry name" value="Ribosomal protein S7"/>
    <property type="match status" value="1"/>
</dbReference>
<dbReference type="GO" id="GO:0015935">
    <property type="term" value="C:small ribosomal subunit"/>
    <property type="evidence" value="ECO:0007669"/>
    <property type="project" value="InterPro"/>
</dbReference>
<evidence type="ECO:0000256" key="6">
    <source>
        <dbReference type="RuleBase" id="RU003619"/>
    </source>
</evidence>
<name>M4QA48_RECAM</name>
<evidence type="ECO:0000256" key="7">
    <source>
        <dbReference type="RuleBase" id="RU003620"/>
    </source>
</evidence>
<dbReference type="InterPro" id="IPR036823">
    <property type="entry name" value="Ribosomal_uS7_dom_sf"/>
</dbReference>
<evidence type="ECO:0000256" key="5">
    <source>
        <dbReference type="ARBA" id="ARBA00023274"/>
    </source>
</evidence>
<dbReference type="PANTHER" id="PTHR11205">
    <property type="entry name" value="RIBOSOMAL PROTEIN S7"/>
    <property type="match status" value="1"/>
</dbReference>
<evidence type="ECO:0000313" key="9">
    <source>
        <dbReference type="EMBL" id="AGH24262.1"/>
    </source>
</evidence>
<evidence type="ECO:0000256" key="2">
    <source>
        <dbReference type="ARBA" id="ARBA00022730"/>
    </source>
</evidence>
<dbReference type="InterPro" id="IPR023798">
    <property type="entry name" value="Ribosomal_uS7_dom"/>
</dbReference>
<proteinExistence type="inferred from homology"/>
<dbReference type="InterPro" id="IPR020606">
    <property type="entry name" value="Ribosomal_uS7_CS"/>
</dbReference>
<dbReference type="PROSITE" id="PS00052">
    <property type="entry name" value="RIBOSOMAL_S7"/>
    <property type="match status" value="1"/>
</dbReference>
<accession>M4QA48</accession>
<geneLocation type="mitochondrion" evidence="9"/>
<gene>
    <name evidence="9" type="primary">rps7</name>
</gene>